<keyword evidence="2" id="KW-0472">Membrane</keyword>
<name>A0A830GBT5_9EURY</name>
<organism evidence="4 5">
    <name type="scientific">Halarchaeum nitratireducens</name>
    <dbReference type="NCBI Taxonomy" id="489913"/>
    <lineage>
        <taxon>Archaea</taxon>
        <taxon>Methanobacteriati</taxon>
        <taxon>Methanobacteriota</taxon>
        <taxon>Stenosarchaea group</taxon>
        <taxon>Halobacteria</taxon>
        <taxon>Halobacteriales</taxon>
        <taxon>Halobacteriaceae</taxon>
    </lineage>
</organism>
<keyword evidence="5" id="KW-1185">Reference proteome</keyword>
<feature type="transmembrane region" description="Helical" evidence="2">
    <location>
        <begin position="45"/>
        <end position="66"/>
    </location>
</feature>
<evidence type="ECO:0000256" key="2">
    <source>
        <dbReference type="SAM" id="Phobius"/>
    </source>
</evidence>
<dbReference type="Pfam" id="PF23960">
    <property type="entry name" value="DUF7289"/>
    <property type="match status" value="1"/>
</dbReference>
<evidence type="ECO:0000313" key="5">
    <source>
        <dbReference type="Proteomes" id="UP000608850"/>
    </source>
</evidence>
<gene>
    <name evidence="4" type="ORF">GCM10009021_17500</name>
</gene>
<evidence type="ECO:0000259" key="3">
    <source>
        <dbReference type="Pfam" id="PF23981"/>
    </source>
</evidence>
<keyword evidence="2" id="KW-0812">Transmembrane</keyword>
<dbReference type="Pfam" id="PF23981">
    <property type="entry name" value="DUF7305"/>
    <property type="match status" value="1"/>
</dbReference>
<feature type="region of interest" description="Disordered" evidence="1">
    <location>
        <begin position="399"/>
        <end position="419"/>
    </location>
</feature>
<accession>A0A830GBT5</accession>
<sequence>MDRRDPLSAERLVADGSMSDGANRFIRNEALTRRMNGPRRAQSEVVGVVLLLGLTIVVTGATVAIGSDAIDSTQQQVESTNAENVLSHVDAKASLVALGSAESQSIDLPRTDADRYAVNPDAGWVRVRYVNGTGDENLNETMPLGAVTYTNDDAEIAYQGGGVWRSQGNGTMMITPPEIHYEDGTLTLPIISMNGSANGGGSTMTLTQTGASTVVYPNASRDWTNPLTEGTVYVTIQSDYYRAWARYFESRTRTDIDVDDSRQQVTMRLVESTNNPTVGGAIVSTAGDHLRIQSGAIVDSYNSSVGNYSETAAENTSVITAGSVKVQGSGTRVKGDLVAGGDVTVQSGAQITGDLSYGGDLTLRGSDPVGGTVSGDVSIPSLSSADGMINAKRDTLRNDSVNDNDAADDIDASTDSLRDGQTSWELDAGRYYLSDLVLKQDEQLTLDTTDGNIELVVDGRLKLKGDSDVTVEGEGRVNVYTNGPLRVQSDARMVVPDQNAPQLWVYMKSHEQAKIQGHGVFVGVIYGPSSGPNPGVSVRVQSTADVYGGIVGYVDHTQGSGNIHYDEALRGENVFDTEYVATINYLHVTNQTVNVST</sequence>
<feature type="domain" description="DUF7305" evidence="3">
    <location>
        <begin position="374"/>
        <end position="571"/>
    </location>
</feature>
<keyword evidence="2" id="KW-1133">Transmembrane helix</keyword>
<dbReference type="AlphaFoldDB" id="A0A830GBT5"/>
<reference evidence="4 5" key="1">
    <citation type="journal article" date="2019" name="Int. J. Syst. Evol. Microbiol.">
        <title>The Global Catalogue of Microorganisms (GCM) 10K type strain sequencing project: providing services to taxonomists for standard genome sequencing and annotation.</title>
        <authorList>
            <consortium name="The Broad Institute Genomics Platform"/>
            <consortium name="The Broad Institute Genome Sequencing Center for Infectious Disease"/>
            <person name="Wu L."/>
            <person name="Ma J."/>
        </authorList>
    </citation>
    <scope>NUCLEOTIDE SEQUENCE [LARGE SCALE GENOMIC DNA]</scope>
    <source>
        <strain evidence="4 5">JCM 16331</strain>
    </source>
</reference>
<evidence type="ECO:0000313" key="4">
    <source>
        <dbReference type="EMBL" id="GGN17234.1"/>
    </source>
</evidence>
<evidence type="ECO:0000256" key="1">
    <source>
        <dbReference type="SAM" id="MobiDB-lite"/>
    </source>
</evidence>
<dbReference type="EMBL" id="BMOQ01000004">
    <property type="protein sequence ID" value="GGN17234.1"/>
    <property type="molecule type" value="Genomic_DNA"/>
</dbReference>
<proteinExistence type="predicted"/>
<dbReference type="Proteomes" id="UP000608850">
    <property type="component" value="Unassembled WGS sequence"/>
</dbReference>
<comment type="caution">
    <text evidence="4">The sequence shown here is derived from an EMBL/GenBank/DDBJ whole genome shotgun (WGS) entry which is preliminary data.</text>
</comment>
<dbReference type="InterPro" id="IPR055729">
    <property type="entry name" value="DUF7305"/>
</dbReference>
<protein>
    <recommendedName>
        <fullName evidence="3">DUF7305 domain-containing protein</fullName>
    </recommendedName>
</protein>
<dbReference type="InterPro" id="IPR055713">
    <property type="entry name" value="DUF7289"/>
</dbReference>